<evidence type="ECO:0000259" key="2">
    <source>
        <dbReference type="Pfam" id="PF01266"/>
    </source>
</evidence>
<evidence type="ECO:0000256" key="1">
    <source>
        <dbReference type="ARBA" id="ARBA00023002"/>
    </source>
</evidence>
<evidence type="ECO:0000313" key="4">
    <source>
        <dbReference type="Proteomes" id="UP001391051"/>
    </source>
</evidence>
<evidence type="ECO:0000313" key="3">
    <source>
        <dbReference type="EMBL" id="KAK7966465.1"/>
    </source>
</evidence>
<proteinExistence type="predicted"/>
<dbReference type="EMBL" id="JAQQWE010000001">
    <property type="protein sequence ID" value="KAK7966465.1"/>
    <property type="molecule type" value="Genomic_DNA"/>
</dbReference>
<dbReference type="PANTHER" id="PTHR13847:SF289">
    <property type="entry name" value="GLYCINE OXIDASE"/>
    <property type="match status" value="1"/>
</dbReference>
<name>A0ABR1QWJ6_9PEZI</name>
<dbReference type="Gene3D" id="3.30.9.10">
    <property type="entry name" value="D-Amino Acid Oxidase, subunit A, domain 2"/>
    <property type="match status" value="1"/>
</dbReference>
<organism evidence="3 4">
    <name type="scientific">Apiospora aurea</name>
    <dbReference type="NCBI Taxonomy" id="335848"/>
    <lineage>
        <taxon>Eukaryota</taxon>
        <taxon>Fungi</taxon>
        <taxon>Dikarya</taxon>
        <taxon>Ascomycota</taxon>
        <taxon>Pezizomycotina</taxon>
        <taxon>Sordariomycetes</taxon>
        <taxon>Xylariomycetidae</taxon>
        <taxon>Amphisphaeriales</taxon>
        <taxon>Apiosporaceae</taxon>
        <taxon>Apiospora</taxon>
    </lineage>
</organism>
<accession>A0ABR1QWJ6</accession>
<dbReference type="PANTHER" id="PTHR13847">
    <property type="entry name" value="SARCOSINE DEHYDROGENASE-RELATED"/>
    <property type="match status" value="1"/>
</dbReference>
<dbReference type="Proteomes" id="UP001391051">
    <property type="component" value="Unassembled WGS sequence"/>
</dbReference>
<dbReference type="Pfam" id="PF01266">
    <property type="entry name" value="DAO"/>
    <property type="match status" value="1"/>
</dbReference>
<gene>
    <name evidence="3" type="ORF">PG986_000742</name>
</gene>
<protein>
    <recommendedName>
        <fullName evidence="2">FAD dependent oxidoreductase domain-containing protein</fullName>
    </recommendedName>
</protein>
<keyword evidence="1" id="KW-0560">Oxidoreductase</keyword>
<dbReference type="RefSeq" id="XP_066705857.1">
    <property type="nucleotide sequence ID" value="XM_066836964.1"/>
</dbReference>
<feature type="domain" description="FAD dependent oxidoreductase" evidence="2">
    <location>
        <begin position="31"/>
        <end position="371"/>
    </location>
</feature>
<comment type="caution">
    <text evidence="3">The sequence shown here is derived from an EMBL/GenBank/DDBJ whole genome shotgun (WGS) entry which is preliminary data.</text>
</comment>
<dbReference type="InterPro" id="IPR036188">
    <property type="entry name" value="FAD/NAD-bd_sf"/>
</dbReference>
<dbReference type="GeneID" id="92070026"/>
<dbReference type="Gene3D" id="3.50.50.60">
    <property type="entry name" value="FAD/NAD(P)-binding domain"/>
    <property type="match status" value="1"/>
</dbReference>
<reference evidence="3 4" key="1">
    <citation type="submission" date="2023-01" db="EMBL/GenBank/DDBJ databases">
        <title>Analysis of 21 Apiospora genomes using comparative genomics revels a genus with tremendous synthesis potential of carbohydrate active enzymes and secondary metabolites.</title>
        <authorList>
            <person name="Sorensen T."/>
        </authorList>
    </citation>
    <scope>NUCLEOTIDE SEQUENCE [LARGE SCALE GENOMIC DNA]</scope>
    <source>
        <strain evidence="3 4">CBS 24483</strain>
    </source>
</reference>
<sequence>MRLLQIWDRFAPISTSNTPHHPNGLPTPSNVVVVGGGIVGASLAWHLAHETNVTVVAEHPGGVATPNSFAWVNAAYDNPKFYYDFRVRSMKHWAEIAEAVPGGLPLHWGGSVTWSMPPDELEKYEKQHQAWGYDIVRVNRTEIGEIEPGFELESVPEWGLFAGGEGTLEASVAAQQLLDHAVEYMGAKVIVDTVEGFAKSDAAEDGSTRVTGVITKDGKQILGDHVVLAGGLGSVPLLATEDIKLPVNGRQGMLVNSKPVAEKLLNTLINSNQLHVRQTVDEGRIRAGADYTGGDPGENPQEDADKLFEKVKDVLVGGDDLEYDYYTIGTRPDPEDGIPILGDTGLEGLTVAVMHSGVTNAAIVGDLLTKRIMTGVSDPALVDFQLNRFDRKQ</sequence>
<keyword evidence="4" id="KW-1185">Reference proteome</keyword>
<dbReference type="SUPFAM" id="SSF51905">
    <property type="entry name" value="FAD/NAD(P)-binding domain"/>
    <property type="match status" value="1"/>
</dbReference>
<dbReference type="InterPro" id="IPR006076">
    <property type="entry name" value="FAD-dep_OxRdtase"/>
</dbReference>